<name>A0AAD4H0V8_9FUNG</name>
<dbReference type="EMBL" id="JAAAIL010002924">
    <property type="protein sequence ID" value="KAG0253566.1"/>
    <property type="molecule type" value="Genomic_DNA"/>
</dbReference>
<keyword evidence="12" id="KW-1185">Reference proteome</keyword>
<evidence type="ECO:0000256" key="3">
    <source>
        <dbReference type="ARBA" id="ARBA00022448"/>
    </source>
</evidence>
<evidence type="ECO:0000256" key="2">
    <source>
        <dbReference type="ARBA" id="ARBA00008557"/>
    </source>
</evidence>
<dbReference type="InterPro" id="IPR002004">
    <property type="entry name" value="PABP_HYD_C"/>
</dbReference>
<evidence type="ECO:0000256" key="6">
    <source>
        <dbReference type="ARBA" id="ARBA00022884"/>
    </source>
</evidence>
<dbReference type="AlphaFoldDB" id="A0AAD4H0V8"/>
<dbReference type="InterPro" id="IPR052462">
    <property type="entry name" value="SLIRP/GR-RBP-like"/>
</dbReference>
<organism evidence="11 12">
    <name type="scientific">Linnemannia exigua</name>
    <dbReference type="NCBI Taxonomy" id="604196"/>
    <lineage>
        <taxon>Eukaryota</taxon>
        <taxon>Fungi</taxon>
        <taxon>Fungi incertae sedis</taxon>
        <taxon>Mucoromycota</taxon>
        <taxon>Mortierellomycotina</taxon>
        <taxon>Mortierellomycetes</taxon>
        <taxon>Mortierellales</taxon>
        <taxon>Mortierellaceae</taxon>
        <taxon>Linnemannia</taxon>
    </lineage>
</organism>
<feature type="domain" description="PABC" evidence="10">
    <location>
        <begin position="214"/>
        <end position="291"/>
    </location>
</feature>
<feature type="compositionally biased region" description="Low complexity" evidence="8">
    <location>
        <begin position="196"/>
        <end position="208"/>
    </location>
</feature>
<evidence type="ECO:0000256" key="5">
    <source>
        <dbReference type="ARBA" id="ARBA00022816"/>
    </source>
</evidence>
<evidence type="ECO:0000256" key="8">
    <source>
        <dbReference type="SAM" id="MobiDB-lite"/>
    </source>
</evidence>
<evidence type="ECO:0000259" key="10">
    <source>
        <dbReference type="PROSITE" id="PS51309"/>
    </source>
</evidence>
<feature type="domain" description="RRM" evidence="9">
    <location>
        <begin position="13"/>
        <end position="99"/>
    </location>
</feature>
<comment type="subcellular location">
    <subcellularLocation>
        <location evidence="1">Cytoplasm</location>
    </subcellularLocation>
</comment>
<dbReference type="Proteomes" id="UP001194580">
    <property type="component" value="Unassembled WGS sequence"/>
</dbReference>
<dbReference type="SMART" id="SM00360">
    <property type="entry name" value="RRM"/>
    <property type="match status" value="1"/>
</dbReference>
<protein>
    <recommendedName>
        <fullName evidence="13">Polyadenylate-binding protein</fullName>
    </recommendedName>
</protein>
<dbReference type="FunFam" id="1.10.1900.10:FF:000004">
    <property type="entry name" value="Polyadenylate-binding protein"/>
    <property type="match status" value="1"/>
</dbReference>
<comment type="caution">
    <text evidence="11">The sequence shown here is derived from an EMBL/GenBank/DDBJ whole genome shotgun (WGS) entry which is preliminary data.</text>
</comment>
<comment type="similarity">
    <text evidence="2">Belongs to the polyadenylate-binding protein type-1 family.</text>
</comment>
<dbReference type="SUPFAM" id="SSF63570">
    <property type="entry name" value="PABC (PABP) domain"/>
    <property type="match status" value="1"/>
</dbReference>
<dbReference type="Pfam" id="PF00076">
    <property type="entry name" value="RRM_1"/>
    <property type="match status" value="1"/>
</dbReference>
<dbReference type="PROSITE" id="PS50102">
    <property type="entry name" value="RRM"/>
    <property type="match status" value="1"/>
</dbReference>
<dbReference type="InterPro" id="IPR036053">
    <property type="entry name" value="PABP-dom"/>
</dbReference>
<keyword evidence="4" id="KW-0963">Cytoplasm</keyword>
<evidence type="ECO:0000313" key="12">
    <source>
        <dbReference type="Proteomes" id="UP001194580"/>
    </source>
</evidence>
<accession>A0AAD4H0V8</accession>
<dbReference type="Gene3D" id="1.10.1900.10">
    <property type="entry name" value="c-terminal domain of poly(a) binding protein"/>
    <property type="match status" value="1"/>
</dbReference>
<dbReference type="InterPro" id="IPR012677">
    <property type="entry name" value="Nucleotide-bd_a/b_plait_sf"/>
</dbReference>
<dbReference type="Pfam" id="PF00658">
    <property type="entry name" value="MLLE"/>
    <property type="match status" value="1"/>
</dbReference>
<dbReference type="InterPro" id="IPR035979">
    <property type="entry name" value="RBD_domain_sf"/>
</dbReference>
<evidence type="ECO:0000259" key="9">
    <source>
        <dbReference type="PROSITE" id="PS50102"/>
    </source>
</evidence>
<keyword evidence="5" id="KW-0509">mRNA transport</keyword>
<dbReference type="GO" id="GO:0005737">
    <property type="term" value="C:cytoplasm"/>
    <property type="evidence" value="ECO:0007669"/>
    <property type="project" value="UniProtKB-SubCell"/>
</dbReference>
<feature type="compositionally biased region" description="Low complexity" evidence="8">
    <location>
        <begin position="122"/>
        <end position="181"/>
    </location>
</feature>
<dbReference type="SMART" id="SM00517">
    <property type="entry name" value="PolyA"/>
    <property type="match status" value="1"/>
</dbReference>
<evidence type="ECO:0000313" key="11">
    <source>
        <dbReference type="EMBL" id="KAG0253566.1"/>
    </source>
</evidence>
<evidence type="ECO:0008006" key="13">
    <source>
        <dbReference type="Google" id="ProtNLM"/>
    </source>
</evidence>
<feature type="non-terminal residue" evidence="11">
    <location>
        <position position="1"/>
    </location>
</feature>
<reference evidence="11" key="1">
    <citation type="journal article" date="2020" name="Fungal Divers.">
        <title>Resolving the Mortierellaceae phylogeny through synthesis of multi-gene phylogenetics and phylogenomics.</title>
        <authorList>
            <person name="Vandepol N."/>
            <person name="Liber J."/>
            <person name="Desiro A."/>
            <person name="Na H."/>
            <person name="Kennedy M."/>
            <person name="Barry K."/>
            <person name="Grigoriev I.V."/>
            <person name="Miller A.N."/>
            <person name="O'Donnell K."/>
            <person name="Stajich J.E."/>
            <person name="Bonito G."/>
        </authorList>
    </citation>
    <scope>NUCLEOTIDE SEQUENCE</scope>
    <source>
        <strain evidence="11">NRRL 28262</strain>
    </source>
</reference>
<dbReference type="GO" id="GO:0051028">
    <property type="term" value="P:mRNA transport"/>
    <property type="evidence" value="ECO:0007669"/>
    <property type="project" value="UniProtKB-KW"/>
</dbReference>
<dbReference type="SUPFAM" id="SSF54928">
    <property type="entry name" value="RNA-binding domain, RBD"/>
    <property type="match status" value="1"/>
</dbReference>
<evidence type="ECO:0000256" key="4">
    <source>
        <dbReference type="ARBA" id="ARBA00022490"/>
    </source>
</evidence>
<dbReference type="PANTHER" id="PTHR48027">
    <property type="entry name" value="HETEROGENEOUS NUCLEAR RIBONUCLEOPROTEIN 87F-RELATED"/>
    <property type="match status" value="1"/>
</dbReference>
<keyword evidence="3" id="KW-0813">Transport</keyword>
<dbReference type="PROSITE" id="PS51309">
    <property type="entry name" value="PABC"/>
    <property type="match status" value="1"/>
</dbReference>
<feature type="region of interest" description="Disordered" evidence="8">
    <location>
        <begin position="122"/>
        <end position="208"/>
    </location>
</feature>
<keyword evidence="6 7" id="KW-0694">RNA-binding</keyword>
<dbReference type="GO" id="GO:0003723">
    <property type="term" value="F:RNA binding"/>
    <property type="evidence" value="ECO:0007669"/>
    <property type="project" value="UniProtKB-UniRule"/>
</dbReference>
<dbReference type="InterPro" id="IPR000504">
    <property type="entry name" value="RRM_dom"/>
</dbReference>
<proteinExistence type="inferred from homology"/>
<sequence length="297" mass="31561">QQKMEKLSKYQGVNLYVKNLDDEVDDEKLRQEFSVYGVITSAKVMRDEKAPTEGEEAKGASKGFGFVCFSSPDEATKAVTEMNGRMLGSKPIYVALAQRKEVRKSQLEAQMAQRSQIRMQQMPGQMPGGMYPMGQGFPPMGQGRPRGQGPRSQSQRGGAAGQQGRPQGAPQQGPTGAPRGAPGAGRGGYTKYTGQARAANGPSAAAAAAPAADANVLTAAALAAADPDQQKQMVGEHLYPKIAARQPDYAGKITGMLLEMDNGELLHLLEDNEALDAKIEEAVSVLKAHETEAEKSA</sequence>
<dbReference type="Gene3D" id="3.30.70.330">
    <property type="match status" value="1"/>
</dbReference>
<evidence type="ECO:0000256" key="7">
    <source>
        <dbReference type="PROSITE-ProRule" id="PRU00176"/>
    </source>
</evidence>
<gene>
    <name evidence="11" type="ORF">BGZ95_006282</name>
</gene>
<dbReference type="FunFam" id="3.30.70.330:FF:000441">
    <property type="entry name" value="Polyadenylate-binding protein"/>
    <property type="match status" value="1"/>
</dbReference>
<evidence type="ECO:0000256" key="1">
    <source>
        <dbReference type="ARBA" id="ARBA00004496"/>
    </source>
</evidence>
<dbReference type="CDD" id="cd12381">
    <property type="entry name" value="RRM4_I_PABPs"/>
    <property type="match status" value="1"/>
</dbReference>